<dbReference type="InterPro" id="IPR013538">
    <property type="entry name" value="ASHA1/2-like_C"/>
</dbReference>
<gene>
    <name evidence="4" type="ORF">HM131_07150</name>
</gene>
<proteinExistence type="inferred from homology"/>
<dbReference type="SMART" id="SM00418">
    <property type="entry name" value="HTH_ARSR"/>
    <property type="match status" value="1"/>
</dbReference>
<evidence type="ECO:0000256" key="1">
    <source>
        <dbReference type="ARBA" id="ARBA00006817"/>
    </source>
</evidence>
<dbReference type="PANTHER" id="PTHR38600">
    <property type="entry name" value="TRANSCRIPTIONAL REGULATORY PROTEIN"/>
    <property type="match status" value="1"/>
</dbReference>
<dbReference type="InterPro" id="IPR036390">
    <property type="entry name" value="WH_DNA-bd_sf"/>
</dbReference>
<dbReference type="PANTHER" id="PTHR38600:SF1">
    <property type="entry name" value="TRANSCRIPTIONAL REGULATORY PROTEIN"/>
    <property type="match status" value="1"/>
</dbReference>
<dbReference type="InterPro" id="IPR036388">
    <property type="entry name" value="WH-like_DNA-bd_sf"/>
</dbReference>
<comment type="similarity">
    <text evidence="1">Belongs to the AHA1 family.</text>
</comment>
<keyword evidence="2" id="KW-0238">DNA-binding</keyword>
<keyword evidence="5" id="KW-1185">Reference proteome</keyword>
<organism evidence="4 5">
    <name type="scientific">Halobacillus mangrovi</name>
    <dbReference type="NCBI Taxonomy" id="402384"/>
    <lineage>
        <taxon>Bacteria</taxon>
        <taxon>Bacillati</taxon>
        <taxon>Bacillota</taxon>
        <taxon>Bacilli</taxon>
        <taxon>Bacillales</taxon>
        <taxon>Bacillaceae</taxon>
        <taxon>Halobacillus</taxon>
    </lineage>
</organism>
<dbReference type="Proteomes" id="UP000192527">
    <property type="component" value="Chromosome"/>
</dbReference>
<dbReference type="CDD" id="cd07814">
    <property type="entry name" value="SRPBCC_CalC_Aha1-like"/>
    <property type="match status" value="1"/>
</dbReference>
<dbReference type="CDD" id="cd00090">
    <property type="entry name" value="HTH_ARSR"/>
    <property type="match status" value="1"/>
</dbReference>
<dbReference type="GO" id="GO:0003677">
    <property type="term" value="F:DNA binding"/>
    <property type="evidence" value="ECO:0007669"/>
    <property type="project" value="UniProtKB-KW"/>
</dbReference>
<dbReference type="Gene3D" id="3.30.530.20">
    <property type="match status" value="1"/>
</dbReference>
<dbReference type="SUPFAM" id="SSF46785">
    <property type="entry name" value="Winged helix' DNA-binding domain"/>
    <property type="match status" value="1"/>
</dbReference>
<dbReference type="SUPFAM" id="SSF55961">
    <property type="entry name" value="Bet v1-like"/>
    <property type="match status" value="1"/>
</dbReference>
<dbReference type="Gene3D" id="1.10.10.10">
    <property type="entry name" value="Winged helix-like DNA-binding domain superfamily/Winged helix DNA-binding domain"/>
    <property type="match status" value="1"/>
</dbReference>
<name>A0A1W5ZTP1_9BACI</name>
<dbReference type="EMBL" id="CP020772">
    <property type="protein sequence ID" value="ARI76627.1"/>
    <property type="molecule type" value="Genomic_DNA"/>
</dbReference>
<dbReference type="InterPro" id="IPR001845">
    <property type="entry name" value="HTH_ArsR_DNA-bd_dom"/>
</dbReference>
<dbReference type="STRING" id="402384.HM131_07150"/>
<dbReference type="AlphaFoldDB" id="A0A1W5ZTP1"/>
<dbReference type="InterPro" id="IPR023393">
    <property type="entry name" value="START-like_dom_sf"/>
</dbReference>
<evidence type="ECO:0000259" key="3">
    <source>
        <dbReference type="SMART" id="SM00418"/>
    </source>
</evidence>
<dbReference type="RefSeq" id="WP_085029105.1">
    <property type="nucleotide sequence ID" value="NZ_CP020772.1"/>
</dbReference>
<dbReference type="Pfam" id="PF12840">
    <property type="entry name" value="HTH_20"/>
    <property type="match status" value="1"/>
</dbReference>
<dbReference type="Pfam" id="PF08327">
    <property type="entry name" value="AHSA1"/>
    <property type="match status" value="1"/>
</dbReference>
<evidence type="ECO:0000313" key="5">
    <source>
        <dbReference type="Proteomes" id="UP000192527"/>
    </source>
</evidence>
<sequence length="269" mass="30919">MIDEKEDLTLTFKALSHPIRREILDFLKEGPKTTGFLSEQFENISRYAVMKHLSLLEDAELVIVRREGRIRENYLNAVPLQQIYDRWMNQYQSNIASSMLNLKSKLERENETMEKNSLKHDSFQIEQKITIHAPVAKVFDSLTKDINKWWAYRLCGDDSTLSFDPTLGGKFIETNSDNNAALWGTVNYIEAPYEIRLQGLLGMKGAVNSSYTFKLEGDRDSTTLTLSHDAVGLLDPEWKNAHEGGWEELLGKFLKAYVEEGKKYQEVGE</sequence>
<dbReference type="OrthoDB" id="9799175at2"/>
<evidence type="ECO:0000256" key="2">
    <source>
        <dbReference type="ARBA" id="ARBA00023125"/>
    </source>
</evidence>
<feature type="domain" description="HTH arsR-type" evidence="3">
    <location>
        <begin position="10"/>
        <end position="89"/>
    </location>
</feature>
<dbReference type="InterPro" id="IPR011991">
    <property type="entry name" value="ArsR-like_HTH"/>
</dbReference>
<reference evidence="4 5" key="1">
    <citation type="submission" date="2017-04" db="EMBL/GenBank/DDBJ databases">
        <title>The whole genome sequencing and assembly of Halobacillus mangrovi strain.</title>
        <authorList>
            <person name="Lee S.-J."/>
            <person name="Park M.-K."/>
            <person name="Kim J.-Y."/>
            <person name="Lee Y.-J."/>
            <person name="Yi H."/>
            <person name="Bahn Y.-S."/>
            <person name="Kim J.F."/>
            <person name="Lee D.-W."/>
        </authorList>
    </citation>
    <scope>NUCLEOTIDE SEQUENCE [LARGE SCALE GENOMIC DNA]</scope>
    <source>
        <strain evidence="4 5">KTB 131</strain>
    </source>
</reference>
<dbReference type="KEGG" id="hmn:HM131_07150"/>
<accession>A0A1W5ZTP1</accession>
<protein>
    <recommendedName>
        <fullName evidence="3">HTH arsR-type domain-containing protein</fullName>
    </recommendedName>
</protein>
<evidence type="ECO:0000313" key="4">
    <source>
        <dbReference type="EMBL" id="ARI76627.1"/>
    </source>
</evidence>
<dbReference type="GO" id="GO:0003700">
    <property type="term" value="F:DNA-binding transcription factor activity"/>
    <property type="evidence" value="ECO:0007669"/>
    <property type="project" value="InterPro"/>
</dbReference>